<feature type="region of interest" description="Disordered" evidence="1">
    <location>
        <begin position="215"/>
        <end position="243"/>
    </location>
</feature>
<feature type="compositionally biased region" description="Acidic residues" evidence="1">
    <location>
        <begin position="362"/>
        <end position="371"/>
    </location>
</feature>
<feature type="region of interest" description="Disordered" evidence="1">
    <location>
        <begin position="109"/>
        <end position="144"/>
    </location>
</feature>
<dbReference type="OrthoDB" id="70161at2759"/>
<feature type="compositionally biased region" description="Basic and acidic residues" evidence="1">
    <location>
        <begin position="399"/>
        <end position="413"/>
    </location>
</feature>
<dbReference type="Gene3D" id="3.30.900.10">
    <property type="entry name" value="HORMA domain"/>
    <property type="match status" value="1"/>
</dbReference>
<evidence type="ECO:0000313" key="2">
    <source>
        <dbReference type="EMBL" id="KAG5451879.1"/>
    </source>
</evidence>
<reference evidence="2 3" key="2">
    <citation type="journal article" date="2021" name="Genomics">
        <title>High-quality reference genome for Clonorchis sinensis.</title>
        <authorList>
            <person name="Young N.D."/>
            <person name="Stroehlein A.J."/>
            <person name="Kinkar L."/>
            <person name="Wang T."/>
            <person name="Sohn W.M."/>
            <person name="Chang B.C.H."/>
            <person name="Kaur P."/>
            <person name="Weisz D."/>
            <person name="Dudchenko O."/>
            <person name="Aiden E.L."/>
            <person name="Korhonen P.K."/>
            <person name="Gasser R.B."/>
        </authorList>
    </citation>
    <scope>NUCLEOTIDE SEQUENCE [LARGE SCALE GENOMIC DNA]</scope>
    <source>
        <strain evidence="2">Cs-k2</strain>
    </source>
</reference>
<organism evidence="2 3">
    <name type="scientific">Clonorchis sinensis</name>
    <name type="common">Chinese liver fluke</name>
    <dbReference type="NCBI Taxonomy" id="79923"/>
    <lineage>
        <taxon>Eukaryota</taxon>
        <taxon>Metazoa</taxon>
        <taxon>Spiralia</taxon>
        <taxon>Lophotrochozoa</taxon>
        <taxon>Platyhelminthes</taxon>
        <taxon>Trematoda</taxon>
        <taxon>Digenea</taxon>
        <taxon>Opisthorchiida</taxon>
        <taxon>Opisthorchiata</taxon>
        <taxon>Opisthorchiidae</taxon>
        <taxon>Clonorchis</taxon>
    </lineage>
</organism>
<name>A0A419PCU7_CLOSI</name>
<gene>
    <name evidence="2" type="ORF">CSKR_111255</name>
</gene>
<dbReference type="InParanoid" id="A0A419PCU7"/>
<proteinExistence type="predicted"/>
<protein>
    <submittedName>
        <fullName evidence="2">Autophagy protein 13</fullName>
    </submittedName>
</protein>
<sequence>MKQPRYEKKVAIENCIRSFIIKSIHAIVQARNGVVYNTNCISAVGARNNLMVNIEEDPEIGATIKQTLDAAFPVHVHDILSLEISTAWPNNGRMVVEVWQFQLDTADRLTTPTNSDPSLQSSPTIERKRPDGDGGQQSEEIPVEDLRQSRLFEKLGTLLKAIIVATRLLPAYRLSRNQDPAKYQMCYTLRRGLTNLSRLGPDVRTQQIGRLFSGLAMRSPPKSPATPTPRIPGTQAVVTDNNDDPDNLERVFLSCTVYYRPTFPPGPSLPAKQLSHTVTKGEGPSGLHNNHRHARAGGYFTGMDGRLVSCAPLSHSPRVRPAFAEDGPEDPADERGYPSNLFFDPDYDGPHSHDFMDPNWPDVEDDEEDDPLDHHSNELDGNSDAGEDTDMSETMYPKDPPKEEELNGGDDCHATTPEDETRNVPLQLPFSTVGVSGEHWTQLFVELRQRTSLDLFKVPSSGNTPVTGGNTQAQSSLFDADALTEELERHEKILKEFDEFLAKFCSIDFPQPLTTANANRLSKELA</sequence>
<evidence type="ECO:0000313" key="3">
    <source>
        <dbReference type="Proteomes" id="UP000286415"/>
    </source>
</evidence>
<dbReference type="Proteomes" id="UP000286415">
    <property type="component" value="Unassembled WGS sequence"/>
</dbReference>
<dbReference type="InterPro" id="IPR036570">
    <property type="entry name" value="HORMA_dom_sf"/>
</dbReference>
<feature type="region of interest" description="Disordered" evidence="1">
    <location>
        <begin position="319"/>
        <end position="423"/>
    </location>
</feature>
<dbReference type="AlphaFoldDB" id="A0A419PCU7"/>
<reference evidence="2 3" key="1">
    <citation type="journal article" date="2018" name="Biotechnol. Adv.">
        <title>Improved genomic resources and new bioinformatic workflow for the carcinogenic parasite Clonorchis sinensis: Biotechnological implications.</title>
        <authorList>
            <person name="Wang D."/>
            <person name="Korhonen P.K."/>
            <person name="Gasser R.B."/>
            <person name="Young N.D."/>
        </authorList>
    </citation>
    <scope>NUCLEOTIDE SEQUENCE [LARGE SCALE GENOMIC DNA]</scope>
    <source>
        <strain evidence="2">Cs-k2</strain>
    </source>
</reference>
<feature type="compositionally biased region" description="Polar residues" evidence="1">
    <location>
        <begin position="109"/>
        <end position="124"/>
    </location>
</feature>
<feature type="compositionally biased region" description="Pro residues" evidence="1">
    <location>
        <begin position="221"/>
        <end position="230"/>
    </location>
</feature>
<accession>A0A419PCU7</accession>
<keyword evidence="3" id="KW-1185">Reference proteome</keyword>
<feature type="region of interest" description="Disordered" evidence="1">
    <location>
        <begin position="268"/>
        <end position="291"/>
    </location>
</feature>
<dbReference type="EMBL" id="NIRI02000042">
    <property type="protein sequence ID" value="KAG5451879.1"/>
    <property type="molecule type" value="Genomic_DNA"/>
</dbReference>
<comment type="caution">
    <text evidence="2">The sequence shown here is derived from an EMBL/GenBank/DDBJ whole genome shotgun (WGS) entry which is preliminary data.</text>
</comment>
<dbReference type="STRING" id="79923.A0A419PCU7"/>
<evidence type="ECO:0000256" key="1">
    <source>
        <dbReference type="SAM" id="MobiDB-lite"/>
    </source>
</evidence>